<evidence type="ECO:0000256" key="8">
    <source>
        <dbReference type="ARBA" id="ARBA00023163"/>
    </source>
</evidence>
<dbReference type="Pfam" id="PF25326">
    <property type="entry name" value="ARM_SRB8"/>
    <property type="match status" value="1"/>
</dbReference>
<dbReference type="Pfam" id="PF09497">
    <property type="entry name" value="Med12"/>
    <property type="match status" value="1"/>
</dbReference>
<dbReference type="InterPro" id="IPR057344">
    <property type="entry name" value="ARM_SRB8"/>
</dbReference>
<evidence type="ECO:0000256" key="6">
    <source>
        <dbReference type="ARBA" id="ARBA00023015"/>
    </source>
</evidence>
<evidence type="ECO:0000256" key="9">
    <source>
        <dbReference type="ARBA" id="ARBA00023242"/>
    </source>
</evidence>
<dbReference type="GO" id="GO:0016592">
    <property type="term" value="C:mediator complex"/>
    <property type="evidence" value="ECO:0007669"/>
    <property type="project" value="InterPro"/>
</dbReference>
<comment type="caution">
    <text evidence="14">The sequence shown here is derived from an EMBL/GenBank/DDBJ whole genome shotgun (WGS) entry which is preliminary data.</text>
</comment>
<evidence type="ECO:0000256" key="11">
    <source>
        <dbReference type="ARBA" id="ARBA00032010"/>
    </source>
</evidence>
<evidence type="ECO:0000256" key="1">
    <source>
        <dbReference type="ARBA" id="ARBA00004123"/>
    </source>
</evidence>
<dbReference type="SMART" id="SM01281">
    <property type="entry name" value="Med12"/>
    <property type="match status" value="1"/>
</dbReference>
<evidence type="ECO:0000259" key="13">
    <source>
        <dbReference type="SMART" id="SM01281"/>
    </source>
</evidence>
<name>A0AA40F1R3_9PEZI</name>
<comment type="similarity">
    <text evidence="2">Belongs to the Mediator complex subunit 12 family.</text>
</comment>
<evidence type="ECO:0000256" key="12">
    <source>
        <dbReference type="SAM" id="MobiDB-lite"/>
    </source>
</evidence>
<keyword evidence="9" id="KW-0539">Nucleus</keyword>
<keyword evidence="8" id="KW-0804">Transcription</keyword>
<dbReference type="EMBL" id="JAUKUD010000003">
    <property type="protein sequence ID" value="KAK0749379.1"/>
    <property type="molecule type" value="Genomic_DNA"/>
</dbReference>
<evidence type="ECO:0000256" key="4">
    <source>
        <dbReference type="ARBA" id="ARBA00019622"/>
    </source>
</evidence>
<dbReference type="GO" id="GO:0003712">
    <property type="term" value="F:transcription coregulator activity"/>
    <property type="evidence" value="ECO:0007669"/>
    <property type="project" value="InterPro"/>
</dbReference>
<accession>A0AA40F1R3</accession>
<evidence type="ECO:0000256" key="3">
    <source>
        <dbReference type="ARBA" id="ARBA00011629"/>
    </source>
</evidence>
<reference evidence="14" key="1">
    <citation type="submission" date="2023-06" db="EMBL/GenBank/DDBJ databases">
        <title>Genome-scale phylogeny and comparative genomics of the fungal order Sordariales.</title>
        <authorList>
            <consortium name="Lawrence Berkeley National Laboratory"/>
            <person name="Hensen N."/>
            <person name="Bonometti L."/>
            <person name="Westerberg I."/>
            <person name="Brannstrom I.O."/>
            <person name="Guillou S."/>
            <person name="Cros-Aarteil S."/>
            <person name="Calhoun S."/>
            <person name="Haridas S."/>
            <person name="Kuo A."/>
            <person name="Mondo S."/>
            <person name="Pangilinan J."/>
            <person name="Riley R."/>
            <person name="LaButti K."/>
            <person name="Andreopoulos B."/>
            <person name="Lipzen A."/>
            <person name="Chen C."/>
            <person name="Yanf M."/>
            <person name="Daum C."/>
            <person name="Ng V."/>
            <person name="Clum A."/>
            <person name="Steindorff A."/>
            <person name="Ohm R."/>
            <person name="Martin F."/>
            <person name="Silar P."/>
            <person name="Natvig D."/>
            <person name="Lalanne C."/>
            <person name="Gautier V."/>
            <person name="Ament-velasquez S.L."/>
            <person name="Kruys A."/>
            <person name="Hutchinson M.I."/>
            <person name="Powell A.J."/>
            <person name="Barry K."/>
            <person name="Miller A.N."/>
            <person name="Grigoriev I.V."/>
            <person name="Debuchy R."/>
            <person name="Gladieux P."/>
            <person name="Thoren M.H."/>
            <person name="Johannesson H."/>
        </authorList>
    </citation>
    <scope>NUCLEOTIDE SEQUENCE</scope>
    <source>
        <strain evidence="14">SMH3187-1</strain>
    </source>
</reference>
<organism evidence="14 15">
    <name type="scientific">Schizothecium vesticola</name>
    <dbReference type="NCBI Taxonomy" id="314040"/>
    <lineage>
        <taxon>Eukaryota</taxon>
        <taxon>Fungi</taxon>
        <taxon>Dikarya</taxon>
        <taxon>Ascomycota</taxon>
        <taxon>Pezizomycotina</taxon>
        <taxon>Sordariomycetes</taxon>
        <taxon>Sordariomycetidae</taxon>
        <taxon>Sordariales</taxon>
        <taxon>Schizotheciaceae</taxon>
        <taxon>Schizothecium</taxon>
    </lineage>
</organism>
<keyword evidence="7" id="KW-0010">Activator</keyword>
<evidence type="ECO:0000256" key="5">
    <source>
        <dbReference type="ARBA" id="ARBA00022491"/>
    </source>
</evidence>
<feature type="domain" description="Mediator complex subunit Med12" evidence="13">
    <location>
        <begin position="289"/>
        <end position="352"/>
    </location>
</feature>
<protein>
    <recommendedName>
        <fullName evidence="4">Mediator of RNA polymerase II transcription subunit 12</fullName>
    </recommendedName>
    <alternativeName>
        <fullName evidence="11">Mediator complex subunit 12</fullName>
    </alternativeName>
</protein>
<dbReference type="InterPro" id="IPR019035">
    <property type="entry name" value="Mediator_Med12"/>
</dbReference>
<keyword evidence="6" id="KW-0805">Transcription regulation</keyword>
<feature type="region of interest" description="Disordered" evidence="12">
    <location>
        <begin position="93"/>
        <end position="170"/>
    </location>
</feature>
<comment type="subcellular location">
    <subcellularLocation>
        <location evidence="1">Nucleus</location>
    </subcellularLocation>
</comment>
<evidence type="ECO:0000256" key="2">
    <source>
        <dbReference type="ARBA" id="ARBA00010289"/>
    </source>
</evidence>
<dbReference type="GO" id="GO:0006357">
    <property type="term" value="P:regulation of transcription by RNA polymerase II"/>
    <property type="evidence" value="ECO:0007669"/>
    <property type="project" value="InterPro"/>
</dbReference>
<gene>
    <name evidence="14" type="ORF">B0T18DRAFT_364807</name>
</gene>
<evidence type="ECO:0000256" key="7">
    <source>
        <dbReference type="ARBA" id="ARBA00023159"/>
    </source>
</evidence>
<dbReference type="PANTHER" id="PTHR46567">
    <property type="entry name" value="MEDIATOR OF RNA POLYMERASE II TRANSCRIPTION SUBUNIT 12"/>
    <property type="match status" value="1"/>
</dbReference>
<dbReference type="Proteomes" id="UP001172155">
    <property type="component" value="Unassembled WGS sequence"/>
</dbReference>
<evidence type="ECO:0000256" key="10">
    <source>
        <dbReference type="ARBA" id="ARBA00025661"/>
    </source>
</evidence>
<evidence type="ECO:0000313" key="14">
    <source>
        <dbReference type="EMBL" id="KAK0749379.1"/>
    </source>
</evidence>
<comment type="subunit">
    <text evidence="3">Component of the SRB8-11 complex, which itself associates with the Mediator complex.</text>
</comment>
<keyword evidence="15" id="KW-1185">Reference proteome</keyword>
<proteinExistence type="inferred from homology"/>
<evidence type="ECO:0000313" key="15">
    <source>
        <dbReference type="Proteomes" id="UP001172155"/>
    </source>
</evidence>
<feature type="region of interest" description="Disordered" evidence="12">
    <location>
        <begin position="1"/>
        <end position="81"/>
    </location>
</feature>
<sequence length="1542" mass="170670">MTSRPPLGGPQRPPSRKLSGPSLSSQRPPSAAARQRTHLPPSPIRRETTFHDASPNEPTDAAAQARFPPPRRGGSRLKLELSHDVADPMALAAFSESPHAMDSSKSFTPSRMVPPTEPSDLSDMSPHLAQTDPDAPLPMPTRPPTFTVDLARREPPPAPANPPKKDLRPKPYTIEVPAAAPRYVMLGKGKGDAPSRSGAVGSLGPPPSLGHVDFFPWTGGHPEDQFTENAIRNGYFDKAPTAQQAETQSAKQVLFPALKHNNGLTALSTVFTSVIGERRHGGQITAPSTFKPPPRVTLTDTKREIWLKDLANPAISLRRLSRTIPHGIRGKILLEQCMNKNVPTDRAVWLARCVGINELRSFKRKGAGSSLVIGGGEAKFHKEWTVIVEQYLESVIFGFDEADWKAKVGYAVRLATNLYAEHLLDREHFMEWLVHSFENCEQGKLPMWMILTEIYWKDLLKLRKFGRRLVTTLVRHHHEVQNHADRDLLQPLCSKLTTLLNTLILSSPENFVYPSTWSKYRDTLKLCLPVGDVVRQNAFTALCRRNEQLVASVNRSQPAARHILVKKLDGTLQSPLPDDLPTQCWSISKDKTALVRTLLEWCTSPYRPDLAKIFVSSRILQQWGGLGLDATMAILEFLDGNPLEEQERKDALYHLVCELVRAGAFSVTRYLQWLVAGGAITNPADVDPDGPVATRLLAELPMHTLRRSQKTTRTAVLRRASFSVEMDEKNTELAIQYLKQALGLPIEMDSPILQKKALSLRQMANRVRTKSNRSLKAEIGCWLRNGMTAMVEQKEAEGGRGPDMSPTFFHAVRTMLEAAEDYSMLADVLKSLMRQSNAETLAAIADTVNRHFLVFSALGDAKMLFDGLHKRLQALAREQHHGVRPLLASLASLAAQMPGLEELSGHLQAELAVIDRHSAVDACSPVSDSMASRFQDDDGALREDIEKNLANGTSLDRNTMNRLFQTLVQRLHECWDKVYENQRAYSQLLARLRIFDTQHFDATMSKWLSSLRTTRNRPSILRIYPLLVSVGCLSTATIFTTTAEPPRPPGAGAAAPQMVQITYRTRYLQEVLQLFMMPIPEDGLILPDEAYRFSVLQRQAYRDHSKDLLALIRLALAEYSYSRSQHDLDNLPLDSPSIQAQLLELVKLLVLKDPGGVVRALTVRQSDPPVGSWIDYMTTKLLIPTADEQTHVTFDQVLALTNEFTLPFCQVKLSLSLASADQSSPEAADRQQMLLELFANAMDKAIDAKNMSWMGMLSFLSPETTHHLKSRAQMRFLDILPSIRTPSPPPQPLDHSLQMADSLLSVIDAIIRSGTMGRPPQLVASMIDKFADLWEILAAPDPAPKPAVLAHWLPSLLNFLTLHTQTFDTSKPSAEFRAKALVICTGLLHELDALHTGDGPADTRALAGRIFDLACVLADNVPDDARAMCARALRDATGDARVRYIFSVAAPAPEGAETIMLAQRDKAAAGAPPPRRGPGLPMGVQMLGTPAALWGVEVPGQQGLERLSPFAVRRWELLSEPTPAVGENDTALSLGLFEARKV</sequence>
<keyword evidence="5" id="KW-0678">Repressor</keyword>
<dbReference type="PANTHER" id="PTHR46567:SF1">
    <property type="entry name" value="MEDIATOR OF RNA POLYMERASE II TRANSCRIPTION SUBUNIT 12"/>
    <property type="match status" value="1"/>
</dbReference>
<comment type="function">
    <text evidence="10">Component of the SRB8-11 complex. The SRB8-11 complex is a regulatory module of the Mediator complex which is itself involved in regulation of basal and activated RNA polymerase II-dependent transcription. The SRB8-11 complex may be involved in the transcriptional repression of a subset of genes regulated by Mediator. It may inhibit the association of the Mediator complex with RNA polymerase II to form the holoenzyme complex.</text>
</comment>